<dbReference type="STRING" id="402881.Plav_3279"/>
<evidence type="ECO:0000256" key="1">
    <source>
        <dbReference type="ARBA" id="ARBA00001049"/>
    </source>
</evidence>
<dbReference type="HOGENOM" id="CLU_044696_0_0_5"/>
<organism evidence="4 5">
    <name type="scientific">Parvibaculum lavamentivorans (strain DS-1 / DSM 13023 / NCIMB 13966)</name>
    <dbReference type="NCBI Taxonomy" id="402881"/>
    <lineage>
        <taxon>Bacteria</taxon>
        <taxon>Pseudomonadati</taxon>
        <taxon>Pseudomonadota</taxon>
        <taxon>Alphaproteobacteria</taxon>
        <taxon>Hyphomicrobiales</taxon>
        <taxon>Parvibaculaceae</taxon>
        <taxon>Parvibaculum</taxon>
    </lineage>
</organism>
<protein>
    <submittedName>
        <fullName evidence="4">Gamma-glutamyltranspeptidase</fullName>
    </submittedName>
</protein>
<dbReference type="InterPro" id="IPR043137">
    <property type="entry name" value="GGT_ssub_C"/>
</dbReference>
<comment type="catalytic activity">
    <reaction evidence="3">
        <text>an N-terminal (5-L-glutamyl)-[peptide] + an alpha-amino acid = 5-L-glutamyl amino acid + an N-terminal L-alpha-aminoacyl-[peptide]</text>
        <dbReference type="Rhea" id="RHEA:23904"/>
        <dbReference type="Rhea" id="RHEA-COMP:9780"/>
        <dbReference type="Rhea" id="RHEA-COMP:9795"/>
        <dbReference type="ChEBI" id="CHEBI:77644"/>
        <dbReference type="ChEBI" id="CHEBI:78597"/>
        <dbReference type="ChEBI" id="CHEBI:78599"/>
        <dbReference type="ChEBI" id="CHEBI:78608"/>
        <dbReference type="EC" id="2.3.2.2"/>
    </reaction>
</comment>
<dbReference type="Pfam" id="PF01019">
    <property type="entry name" value="G_glu_transpept"/>
    <property type="match status" value="1"/>
</dbReference>
<name>A7HYA1_PARL1</name>
<dbReference type="GO" id="GO:0005886">
    <property type="term" value="C:plasma membrane"/>
    <property type="evidence" value="ECO:0007669"/>
    <property type="project" value="TreeGrafter"/>
</dbReference>
<evidence type="ECO:0000313" key="4">
    <source>
        <dbReference type="EMBL" id="ABS64884.1"/>
    </source>
</evidence>
<comment type="catalytic activity">
    <reaction evidence="1">
        <text>an S-substituted glutathione + H2O = an S-substituted L-cysteinylglycine + L-glutamate</text>
        <dbReference type="Rhea" id="RHEA:59468"/>
        <dbReference type="ChEBI" id="CHEBI:15377"/>
        <dbReference type="ChEBI" id="CHEBI:29985"/>
        <dbReference type="ChEBI" id="CHEBI:90779"/>
        <dbReference type="ChEBI" id="CHEBI:143103"/>
        <dbReference type="EC" id="3.4.19.13"/>
    </reaction>
</comment>
<dbReference type="InterPro" id="IPR029055">
    <property type="entry name" value="Ntn_hydrolases_N"/>
</dbReference>
<dbReference type="SUPFAM" id="SSF56235">
    <property type="entry name" value="N-terminal nucleophile aminohydrolases (Ntn hydrolases)"/>
    <property type="match status" value="1"/>
</dbReference>
<dbReference type="PANTHER" id="PTHR11686:SF9">
    <property type="entry name" value="RE13973P"/>
    <property type="match status" value="1"/>
</dbReference>
<dbReference type="InterPro" id="IPR000101">
    <property type="entry name" value="GGT_peptidase"/>
</dbReference>
<dbReference type="AlphaFoldDB" id="A7HYA1"/>
<keyword evidence="5" id="KW-1185">Reference proteome</keyword>
<dbReference type="PRINTS" id="PR01210">
    <property type="entry name" value="GGTRANSPTASE"/>
</dbReference>
<evidence type="ECO:0000313" key="5">
    <source>
        <dbReference type="Proteomes" id="UP000006377"/>
    </source>
</evidence>
<dbReference type="eggNOG" id="COG0405">
    <property type="taxonomic scope" value="Bacteria"/>
</dbReference>
<comment type="catalytic activity">
    <reaction evidence="2">
        <text>glutathione + H2O = L-cysteinylglycine + L-glutamate</text>
        <dbReference type="Rhea" id="RHEA:28807"/>
        <dbReference type="ChEBI" id="CHEBI:15377"/>
        <dbReference type="ChEBI" id="CHEBI:29985"/>
        <dbReference type="ChEBI" id="CHEBI:57925"/>
        <dbReference type="ChEBI" id="CHEBI:61694"/>
        <dbReference type="EC" id="3.4.19.13"/>
    </reaction>
</comment>
<dbReference type="GO" id="GO:0103068">
    <property type="term" value="F:leukotriene C4 gamma-glutamyl transferase activity"/>
    <property type="evidence" value="ECO:0007669"/>
    <property type="project" value="UniProtKB-EC"/>
</dbReference>
<dbReference type="GO" id="GO:0006751">
    <property type="term" value="P:glutathione catabolic process"/>
    <property type="evidence" value="ECO:0007669"/>
    <property type="project" value="InterPro"/>
</dbReference>
<dbReference type="KEGG" id="pla:Plav_3279"/>
<accession>A7HYA1</accession>
<evidence type="ECO:0000256" key="3">
    <source>
        <dbReference type="ARBA" id="ARBA00047417"/>
    </source>
</evidence>
<reference evidence="4 5" key="1">
    <citation type="journal article" date="2011" name="Stand. Genomic Sci.">
        <title>Complete genome sequence of Parvibaculum lavamentivorans type strain (DS-1(T)).</title>
        <authorList>
            <person name="Schleheck D."/>
            <person name="Weiss M."/>
            <person name="Pitluck S."/>
            <person name="Bruce D."/>
            <person name="Land M.L."/>
            <person name="Han S."/>
            <person name="Saunders E."/>
            <person name="Tapia R."/>
            <person name="Detter C."/>
            <person name="Brettin T."/>
            <person name="Han J."/>
            <person name="Woyke T."/>
            <person name="Goodwin L."/>
            <person name="Pennacchio L."/>
            <person name="Nolan M."/>
            <person name="Cook A.M."/>
            <person name="Kjelleberg S."/>
            <person name="Thomas T."/>
        </authorList>
    </citation>
    <scope>NUCLEOTIDE SEQUENCE [LARGE SCALE GENOMIC DNA]</scope>
    <source>
        <strain evidence="5">DS-1 / DSM 13023 / NCIMB 13966</strain>
    </source>
</reference>
<gene>
    <name evidence="4" type="ordered locus">Plav_3279</name>
</gene>
<dbReference type="RefSeq" id="WP_012112212.1">
    <property type="nucleotide sequence ID" value="NC_009719.1"/>
</dbReference>
<dbReference type="OrthoDB" id="9781342at2"/>
<dbReference type="Proteomes" id="UP000006377">
    <property type="component" value="Chromosome"/>
</dbReference>
<evidence type="ECO:0000256" key="2">
    <source>
        <dbReference type="ARBA" id="ARBA00001089"/>
    </source>
</evidence>
<dbReference type="EMBL" id="CP000774">
    <property type="protein sequence ID" value="ABS64884.1"/>
    <property type="molecule type" value="Genomic_DNA"/>
</dbReference>
<dbReference type="GO" id="GO:0036374">
    <property type="term" value="F:glutathione hydrolase activity"/>
    <property type="evidence" value="ECO:0007669"/>
    <property type="project" value="UniProtKB-EC"/>
</dbReference>
<dbReference type="PANTHER" id="PTHR11686">
    <property type="entry name" value="GAMMA GLUTAMYL TRANSPEPTIDASE"/>
    <property type="match status" value="1"/>
</dbReference>
<sequence>MTKDTRTSLTGIDIKASTGAQAKGSAGLWLNYERRSLRSGLAAFALALGLAACGSDGPVEPVGLTAVSHGVETGQQRRDRQTSIRETDSRDPWFAGAAVADEPAAALIARQVLERGGTAADAAAAVYFGLSVTYPAAAGLGGGGICLARASGSKTVETISFLTRNPRGGGAVAVPGNVRGFALLHARYGRLPWGSVVGPAERLAATGTSVSRATARQLAASSAIIGASPALRRTFTNSSGAIASELDVVTRIQLAATLAQVRSQGVSGFYAGQTAHRLVEESAAADGSLSLDDLRDYRPEVLPAQSVGGIWLPAQSVGAGAYNAALLSNIGTAGPAELADIARRTAIGLGAPADIDRDFGSTAFAVLDGQGGAVACAVTMNGLFGTGRVAEGTGIVFATAPSNPTLGLGSAFLSPVIVTGANGERVHMSGAGAGLKGAPSILSMAKNAASGSGAVSALEASPADAASSANAVVCADGVAAGSCVLAINPRGEGMGITAVASGS</sequence>
<dbReference type="Gene3D" id="3.60.20.40">
    <property type="match status" value="1"/>
</dbReference>
<proteinExistence type="predicted"/>